<proteinExistence type="predicted"/>
<evidence type="ECO:0000313" key="2">
    <source>
        <dbReference type="EMBL" id="PRY51408.1"/>
    </source>
</evidence>
<dbReference type="SUPFAM" id="SSF55729">
    <property type="entry name" value="Acyl-CoA N-acyltransferases (Nat)"/>
    <property type="match status" value="1"/>
</dbReference>
<comment type="caution">
    <text evidence="2">The sequence shown here is derived from an EMBL/GenBank/DDBJ whole genome shotgun (WGS) entry which is preliminary data.</text>
</comment>
<dbReference type="OrthoDB" id="4842490at2"/>
<dbReference type="InterPro" id="IPR000182">
    <property type="entry name" value="GNAT_dom"/>
</dbReference>
<dbReference type="RefSeq" id="WP_106298898.1">
    <property type="nucleotide sequence ID" value="NZ_PVTI01000036.1"/>
</dbReference>
<organism evidence="2 3">
    <name type="scientific">Knoellia remsis</name>
    <dbReference type="NCBI Taxonomy" id="407159"/>
    <lineage>
        <taxon>Bacteria</taxon>
        <taxon>Bacillati</taxon>
        <taxon>Actinomycetota</taxon>
        <taxon>Actinomycetes</taxon>
        <taxon>Micrococcales</taxon>
        <taxon>Intrasporangiaceae</taxon>
        <taxon>Knoellia</taxon>
    </lineage>
</organism>
<evidence type="ECO:0000259" key="1">
    <source>
        <dbReference type="PROSITE" id="PS51186"/>
    </source>
</evidence>
<dbReference type="Gene3D" id="3.40.630.30">
    <property type="match status" value="1"/>
</dbReference>
<dbReference type="Proteomes" id="UP000237822">
    <property type="component" value="Unassembled WGS sequence"/>
</dbReference>
<keyword evidence="3" id="KW-1185">Reference proteome</keyword>
<evidence type="ECO:0000313" key="3">
    <source>
        <dbReference type="Proteomes" id="UP000237822"/>
    </source>
</evidence>
<name>A0A2T0U0P4_9MICO</name>
<dbReference type="InterPro" id="IPR016181">
    <property type="entry name" value="Acyl_CoA_acyltransferase"/>
</dbReference>
<dbReference type="AlphaFoldDB" id="A0A2T0U0P4"/>
<gene>
    <name evidence="2" type="ORF">BCF74_13623</name>
</gene>
<feature type="domain" description="N-acetyltransferase" evidence="1">
    <location>
        <begin position="124"/>
        <end position="262"/>
    </location>
</feature>
<dbReference type="PROSITE" id="PS51186">
    <property type="entry name" value="GNAT"/>
    <property type="match status" value="1"/>
</dbReference>
<dbReference type="GO" id="GO:0016747">
    <property type="term" value="F:acyltransferase activity, transferring groups other than amino-acyl groups"/>
    <property type="evidence" value="ECO:0007669"/>
    <property type="project" value="InterPro"/>
</dbReference>
<accession>A0A2T0U0P4</accession>
<protein>
    <recommendedName>
        <fullName evidence="1">N-acetyltransferase domain-containing protein</fullName>
    </recommendedName>
</protein>
<reference evidence="2 3" key="1">
    <citation type="submission" date="2018-03" db="EMBL/GenBank/DDBJ databases">
        <title>Genomic Encyclopedia of Archaeal and Bacterial Type Strains, Phase II (KMG-II): from individual species to whole genera.</title>
        <authorList>
            <person name="Goeker M."/>
        </authorList>
    </citation>
    <scope>NUCLEOTIDE SEQUENCE [LARGE SCALE GENOMIC DNA]</scope>
    <source>
        <strain evidence="2 3">ATCC BAA-1496</strain>
    </source>
</reference>
<dbReference type="EMBL" id="PVTI01000036">
    <property type="protein sequence ID" value="PRY51408.1"/>
    <property type="molecule type" value="Genomic_DNA"/>
</dbReference>
<dbReference type="Pfam" id="PF00583">
    <property type="entry name" value="Acetyltransf_1"/>
    <property type="match status" value="1"/>
</dbReference>
<sequence>MSDGPAQFPPIVLGTMTRHGVEPNRGWVTLPHSEALVCRYPGEPDREFQVLWTQSDRPARELFDALTGFLRDAGARRVQWWFRDDSTPAGLEELVLASGATTVEDQVGVAREVGELRPLIAPGVSVSLVQDAAGVDAVVDIGVAVFDEPRDQDRRGLLSDVLAELDRGTGAWVVGMLDGVPVGRARATFSHGVAPLTGAAVLPSGRRRGVYAAMLAARLDLAALAGCRWAVTKARRDSSLPVLLREGFDPIGSERAHELPVD</sequence>